<dbReference type="SMART" id="SM00213">
    <property type="entry name" value="UBQ"/>
    <property type="match status" value="1"/>
</dbReference>
<proteinExistence type="predicted"/>
<dbReference type="EMBL" id="CAJNJA010009875">
    <property type="protein sequence ID" value="CAE7251508.1"/>
    <property type="molecule type" value="Genomic_DNA"/>
</dbReference>
<dbReference type="OrthoDB" id="428577at2759"/>
<evidence type="ECO:0000313" key="2">
    <source>
        <dbReference type="EMBL" id="CAE7251508.1"/>
    </source>
</evidence>
<sequence>MGMQIFLQTMAGKMISLSVEPSETIKSAKARVQEAEGLITSQQQWVWCGEKLSDRLSFEDYEMQADSTIDLILSKQKVQISVRTFDANFLRLETESCSSVEDFKAQIEEASPGCFKDVLVIGDGHRSPPNIATQ</sequence>
<dbReference type="PANTHER" id="PTHR10666">
    <property type="entry name" value="UBIQUITIN"/>
    <property type="match status" value="1"/>
</dbReference>
<dbReference type="InterPro" id="IPR029071">
    <property type="entry name" value="Ubiquitin-like_domsf"/>
</dbReference>
<protein>
    <submittedName>
        <fullName evidence="2">UBB protein</fullName>
    </submittedName>
</protein>
<dbReference type="Gene3D" id="3.10.20.90">
    <property type="entry name" value="Phosphatidylinositol 3-kinase Catalytic Subunit, Chain A, domain 1"/>
    <property type="match status" value="1"/>
</dbReference>
<feature type="domain" description="Ubiquitin-like" evidence="1">
    <location>
        <begin position="3"/>
        <end position="75"/>
    </location>
</feature>
<dbReference type="AlphaFoldDB" id="A0A812LSU5"/>
<name>A0A812LSU5_9DINO</name>
<gene>
    <name evidence="2" type="primary">UBB</name>
    <name evidence="2" type="ORF">SNEC2469_LOCUS5242</name>
</gene>
<dbReference type="PROSITE" id="PS50053">
    <property type="entry name" value="UBIQUITIN_2"/>
    <property type="match status" value="1"/>
</dbReference>
<dbReference type="InterPro" id="IPR000626">
    <property type="entry name" value="Ubiquitin-like_dom"/>
</dbReference>
<dbReference type="SUPFAM" id="SSF54236">
    <property type="entry name" value="Ubiquitin-like"/>
    <property type="match status" value="1"/>
</dbReference>
<dbReference type="InterPro" id="IPR019956">
    <property type="entry name" value="Ubiquitin_dom"/>
</dbReference>
<evidence type="ECO:0000259" key="1">
    <source>
        <dbReference type="PROSITE" id="PS50053"/>
    </source>
</evidence>
<dbReference type="Pfam" id="PF00240">
    <property type="entry name" value="ubiquitin"/>
    <property type="match status" value="1"/>
</dbReference>
<organism evidence="2 3">
    <name type="scientific">Symbiodinium necroappetens</name>
    <dbReference type="NCBI Taxonomy" id="1628268"/>
    <lineage>
        <taxon>Eukaryota</taxon>
        <taxon>Sar</taxon>
        <taxon>Alveolata</taxon>
        <taxon>Dinophyceae</taxon>
        <taxon>Suessiales</taxon>
        <taxon>Symbiodiniaceae</taxon>
        <taxon>Symbiodinium</taxon>
    </lineage>
</organism>
<comment type="caution">
    <text evidence="2">The sequence shown here is derived from an EMBL/GenBank/DDBJ whole genome shotgun (WGS) entry which is preliminary data.</text>
</comment>
<dbReference type="Proteomes" id="UP000601435">
    <property type="component" value="Unassembled WGS sequence"/>
</dbReference>
<accession>A0A812LSU5</accession>
<dbReference type="InterPro" id="IPR050158">
    <property type="entry name" value="Ubiquitin_ubiquitin-like"/>
</dbReference>
<reference evidence="2" key="1">
    <citation type="submission" date="2021-02" db="EMBL/GenBank/DDBJ databases">
        <authorList>
            <person name="Dougan E. K."/>
            <person name="Rhodes N."/>
            <person name="Thang M."/>
            <person name="Chan C."/>
        </authorList>
    </citation>
    <scope>NUCLEOTIDE SEQUENCE</scope>
</reference>
<dbReference type="PRINTS" id="PR00348">
    <property type="entry name" value="UBIQUITIN"/>
</dbReference>
<evidence type="ECO:0000313" key="3">
    <source>
        <dbReference type="Proteomes" id="UP000601435"/>
    </source>
</evidence>
<keyword evidence="3" id="KW-1185">Reference proteome</keyword>